<feature type="transmembrane region" description="Helical" evidence="8">
    <location>
        <begin position="423"/>
        <end position="443"/>
    </location>
</feature>
<organism evidence="10 11">
    <name type="scientific">Kitasatospora kifunensis</name>
    <name type="common">Streptomyces kifunensis</name>
    <dbReference type="NCBI Taxonomy" id="58351"/>
    <lineage>
        <taxon>Bacteria</taxon>
        <taxon>Bacillati</taxon>
        <taxon>Actinomycetota</taxon>
        <taxon>Actinomycetes</taxon>
        <taxon>Kitasatosporales</taxon>
        <taxon>Streptomycetaceae</taxon>
        <taxon>Kitasatospora</taxon>
    </lineage>
</organism>
<evidence type="ECO:0000256" key="5">
    <source>
        <dbReference type="ARBA" id="ARBA00022989"/>
    </source>
</evidence>
<keyword evidence="4 8" id="KW-0812">Transmembrane</keyword>
<feature type="transmembrane region" description="Helical" evidence="8">
    <location>
        <begin position="297"/>
        <end position="318"/>
    </location>
</feature>
<evidence type="ECO:0000256" key="1">
    <source>
        <dbReference type="ARBA" id="ARBA00004651"/>
    </source>
</evidence>
<feature type="transmembrane region" description="Helical" evidence="8">
    <location>
        <begin position="170"/>
        <end position="188"/>
    </location>
</feature>
<feature type="transmembrane region" description="Helical" evidence="8">
    <location>
        <begin position="113"/>
        <end position="131"/>
    </location>
</feature>
<feature type="transmembrane region" description="Helical" evidence="8">
    <location>
        <begin position="368"/>
        <end position="385"/>
    </location>
</feature>
<comment type="subcellular location">
    <subcellularLocation>
        <location evidence="1">Cell membrane</location>
        <topology evidence="1">Multi-pass membrane protein</topology>
    </subcellularLocation>
</comment>
<evidence type="ECO:0000313" key="10">
    <source>
        <dbReference type="EMBL" id="MBB4927600.1"/>
    </source>
</evidence>
<evidence type="ECO:0000256" key="4">
    <source>
        <dbReference type="ARBA" id="ARBA00022692"/>
    </source>
</evidence>
<accession>A0A7W7VZE3</accession>
<dbReference type="PANTHER" id="PTHR42718:SF46">
    <property type="entry name" value="BLR6921 PROTEIN"/>
    <property type="match status" value="1"/>
</dbReference>
<evidence type="ECO:0000313" key="11">
    <source>
        <dbReference type="Proteomes" id="UP000540506"/>
    </source>
</evidence>
<name>A0A7W7VZE3_KITKI</name>
<keyword evidence="5 8" id="KW-1133">Transmembrane helix</keyword>
<dbReference type="SUPFAM" id="SSF103473">
    <property type="entry name" value="MFS general substrate transporter"/>
    <property type="match status" value="1"/>
</dbReference>
<evidence type="ECO:0000259" key="9">
    <source>
        <dbReference type="PROSITE" id="PS50850"/>
    </source>
</evidence>
<feature type="transmembrane region" description="Helical" evidence="8">
    <location>
        <begin position="397"/>
        <end position="417"/>
    </location>
</feature>
<keyword evidence="3" id="KW-1003">Cell membrane</keyword>
<dbReference type="AlphaFoldDB" id="A0A7W7VZE3"/>
<feature type="transmembrane region" description="Helical" evidence="8">
    <location>
        <begin position="85"/>
        <end position="107"/>
    </location>
</feature>
<dbReference type="GO" id="GO:0046677">
    <property type="term" value="P:response to antibiotic"/>
    <property type="evidence" value="ECO:0007669"/>
    <property type="project" value="UniProtKB-KW"/>
</dbReference>
<sequence>MTAATALNRPVGQDRWSLVAVAGMLSFVAMLDMNIVNLALPDLARGFGVSAETAQWAVLGYQLPVVALLLPAGRWLDQVGARPALLFAVSGFALCSAAAAAAPWAAWLIAARLAQGAFGAVLFVLMPVLAARSVRPELRGRAMSVPATLGPLGAVTGPALGGLLLDHIGWRAIFLVKLPICVAALLIARRSAPVGGGLRLPDRASLGDAALVGGAVAALLLALTLSPGAPAWLLLTVAAAPLTVLWLRRPGGRPVSSVLRESGTYGVHGAVLALASGFAAMRYVLALHLQLDDAVSATATGLTTLCFPLGMGLAGPLGGRLADRFGARPLATLGAGVTALGLLLLVPLDASWSLPDIAWRLALAGTGMGLYGGPVQSLVMTAVPPERIATAGSAVQLARSLGFTLGPALATAAWGLGGSDTGGVRAGLGLAAGAAALAALLLARHGRRTARLAPVN</sequence>
<feature type="transmembrane region" description="Helical" evidence="8">
    <location>
        <begin position="267"/>
        <end position="285"/>
    </location>
</feature>
<dbReference type="InterPro" id="IPR020846">
    <property type="entry name" value="MFS_dom"/>
</dbReference>
<feature type="domain" description="Major facilitator superfamily (MFS) profile" evidence="9">
    <location>
        <begin position="18"/>
        <end position="450"/>
    </location>
</feature>
<dbReference type="PRINTS" id="PR01036">
    <property type="entry name" value="TCRTETB"/>
</dbReference>
<feature type="transmembrane region" description="Helical" evidence="8">
    <location>
        <begin position="209"/>
        <end position="225"/>
    </location>
</feature>
<comment type="caution">
    <text evidence="10">The sequence shown here is derived from an EMBL/GenBank/DDBJ whole genome shotgun (WGS) entry which is preliminary data.</text>
</comment>
<keyword evidence="2" id="KW-0813">Transport</keyword>
<dbReference type="PROSITE" id="PS50850">
    <property type="entry name" value="MFS"/>
    <property type="match status" value="1"/>
</dbReference>
<dbReference type="RefSeq" id="WP_184944080.1">
    <property type="nucleotide sequence ID" value="NZ_JACHJV010000002.1"/>
</dbReference>
<dbReference type="PANTHER" id="PTHR42718">
    <property type="entry name" value="MAJOR FACILITATOR SUPERFAMILY MULTIDRUG TRANSPORTER MFSC"/>
    <property type="match status" value="1"/>
</dbReference>
<evidence type="ECO:0000256" key="8">
    <source>
        <dbReference type="SAM" id="Phobius"/>
    </source>
</evidence>
<dbReference type="InterPro" id="IPR011701">
    <property type="entry name" value="MFS"/>
</dbReference>
<reference evidence="10 11" key="1">
    <citation type="submission" date="2020-08" db="EMBL/GenBank/DDBJ databases">
        <title>Sequencing the genomes of 1000 actinobacteria strains.</title>
        <authorList>
            <person name="Klenk H.-P."/>
        </authorList>
    </citation>
    <scope>NUCLEOTIDE SEQUENCE [LARGE SCALE GENOMIC DNA]</scope>
    <source>
        <strain evidence="10 11">DSM 41654</strain>
    </source>
</reference>
<feature type="transmembrane region" description="Helical" evidence="8">
    <location>
        <begin position="143"/>
        <end position="164"/>
    </location>
</feature>
<feature type="transmembrane region" description="Helical" evidence="8">
    <location>
        <begin position="16"/>
        <end position="36"/>
    </location>
</feature>
<evidence type="ECO:0000256" key="2">
    <source>
        <dbReference type="ARBA" id="ARBA00022448"/>
    </source>
</evidence>
<dbReference type="GO" id="GO:0005886">
    <property type="term" value="C:plasma membrane"/>
    <property type="evidence" value="ECO:0007669"/>
    <property type="project" value="UniProtKB-SubCell"/>
</dbReference>
<feature type="transmembrane region" description="Helical" evidence="8">
    <location>
        <begin position="56"/>
        <end position="73"/>
    </location>
</feature>
<protein>
    <submittedName>
        <fullName evidence="10">MFS family permease</fullName>
    </submittedName>
</protein>
<dbReference type="Pfam" id="PF07690">
    <property type="entry name" value="MFS_1"/>
    <property type="match status" value="2"/>
</dbReference>
<feature type="transmembrane region" description="Helical" evidence="8">
    <location>
        <begin position="330"/>
        <end position="348"/>
    </location>
</feature>
<evidence type="ECO:0000256" key="6">
    <source>
        <dbReference type="ARBA" id="ARBA00023136"/>
    </source>
</evidence>
<keyword evidence="7" id="KW-0046">Antibiotic resistance</keyword>
<keyword evidence="11" id="KW-1185">Reference proteome</keyword>
<evidence type="ECO:0000256" key="3">
    <source>
        <dbReference type="ARBA" id="ARBA00022475"/>
    </source>
</evidence>
<evidence type="ECO:0000256" key="7">
    <source>
        <dbReference type="ARBA" id="ARBA00023251"/>
    </source>
</evidence>
<dbReference type="Proteomes" id="UP000540506">
    <property type="component" value="Unassembled WGS sequence"/>
</dbReference>
<dbReference type="InterPro" id="IPR036259">
    <property type="entry name" value="MFS_trans_sf"/>
</dbReference>
<proteinExistence type="predicted"/>
<dbReference type="EMBL" id="JACHJV010000002">
    <property type="protein sequence ID" value="MBB4927600.1"/>
    <property type="molecule type" value="Genomic_DNA"/>
</dbReference>
<dbReference type="GO" id="GO:0022857">
    <property type="term" value="F:transmembrane transporter activity"/>
    <property type="evidence" value="ECO:0007669"/>
    <property type="project" value="InterPro"/>
</dbReference>
<keyword evidence="6 8" id="KW-0472">Membrane</keyword>
<gene>
    <name evidence="10" type="ORF">FHR34_006695</name>
</gene>
<feature type="transmembrane region" description="Helical" evidence="8">
    <location>
        <begin position="231"/>
        <end position="247"/>
    </location>
</feature>
<dbReference type="CDD" id="cd17321">
    <property type="entry name" value="MFS_MMR_MDR_like"/>
    <property type="match status" value="1"/>
</dbReference>
<dbReference type="Gene3D" id="1.20.1250.20">
    <property type="entry name" value="MFS general substrate transporter like domains"/>
    <property type="match status" value="2"/>
</dbReference>